<dbReference type="InterPro" id="IPR004014">
    <property type="entry name" value="ATPase_P-typ_cation-transptr_N"/>
</dbReference>
<feature type="domain" description="Cation-transporting P-type ATPase N-terminal" evidence="2">
    <location>
        <begin position="20"/>
        <end position="59"/>
    </location>
</feature>
<accession>A0A1J3EA10</accession>
<dbReference type="SUPFAM" id="SSF81665">
    <property type="entry name" value="Calcium ATPase, transmembrane domain M"/>
    <property type="match status" value="1"/>
</dbReference>
<organism evidence="3">
    <name type="scientific">Noccaea caerulescens</name>
    <name type="common">Alpine penny-cress</name>
    <name type="synonym">Thlaspi caerulescens</name>
    <dbReference type="NCBI Taxonomy" id="107243"/>
    <lineage>
        <taxon>Eukaryota</taxon>
        <taxon>Viridiplantae</taxon>
        <taxon>Streptophyta</taxon>
        <taxon>Embryophyta</taxon>
        <taxon>Tracheophyta</taxon>
        <taxon>Spermatophyta</taxon>
        <taxon>Magnoliopsida</taxon>
        <taxon>eudicotyledons</taxon>
        <taxon>Gunneridae</taxon>
        <taxon>Pentapetalae</taxon>
        <taxon>rosids</taxon>
        <taxon>malvids</taxon>
        <taxon>Brassicales</taxon>
        <taxon>Brassicaceae</taxon>
        <taxon>Coluteocarpeae</taxon>
        <taxon>Noccaea</taxon>
    </lineage>
</organism>
<evidence type="ECO:0000256" key="1">
    <source>
        <dbReference type="SAM" id="MobiDB-lite"/>
    </source>
</evidence>
<gene>
    <name evidence="3" type="ORF">LC_TR2621_c12_g1_i1_g.8592</name>
</gene>
<feature type="compositionally biased region" description="Polar residues" evidence="1">
    <location>
        <begin position="62"/>
        <end position="77"/>
    </location>
</feature>
<dbReference type="EMBL" id="GEVK01023845">
    <property type="protein sequence ID" value="JAU28987.1"/>
    <property type="molecule type" value="Transcribed_RNA"/>
</dbReference>
<dbReference type="InterPro" id="IPR023298">
    <property type="entry name" value="ATPase_P-typ_TM_dom_sf"/>
</dbReference>
<reference evidence="3" key="1">
    <citation type="submission" date="2016-07" db="EMBL/GenBank/DDBJ databases">
        <title>De novo transcriptome assembly of four accessions of the metal hyperaccumulator plant Noccaea caerulescens.</title>
        <authorList>
            <person name="Blande D."/>
            <person name="Halimaa P."/>
            <person name="Tervahauta A.I."/>
            <person name="Aarts M.G."/>
            <person name="Karenlampi S.O."/>
        </authorList>
    </citation>
    <scope>NUCLEOTIDE SEQUENCE</scope>
</reference>
<evidence type="ECO:0000259" key="2">
    <source>
        <dbReference type="Pfam" id="PF00690"/>
    </source>
</evidence>
<feature type="region of interest" description="Disordered" evidence="1">
    <location>
        <begin position="52"/>
        <end position="94"/>
    </location>
</feature>
<evidence type="ECO:0000313" key="3">
    <source>
        <dbReference type="EMBL" id="JAU28987.1"/>
    </source>
</evidence>
<dbReference type="Pfam" id="PF00690">
    <property type="entry name" value="Cation_ATPase_N"/>
    <property type="match status" value="1"/>
</dbReference>
<dbReference type="AlphaFoldDB" id="A0A1J3EA10"/>
<name>A0A1J3EA10_NOCCA</name>
<protein>
    <submittedName>
        <fullName evidence="3">ATPase 11, plasma membrane-type</fullName>
    </submittedName>
</protein>
<proteinExistence type="predicted"/>
<sequence>MGDKEEVLEAVLKETVDLENVPIEEVFESLRCSREGLTTEAADERLALFGHNKLEEKKVPVGTSSSELPDPASSRSPQPGGEKRMASRNMMTTR</sequence>